<dbReference type="SMART" id="SM00567">
    <property type="entry name" value="EZ_HEAT"/>
    <property type="match status" value="8"/>
</dbReference>
<dbReference type="Gene3D" id="1.25.10.10">
    <property type="entry name" value="Leucine-rich Repeat Variant"/>
    <property type="match status" value="4"/>
</dbReference>
<dbReference type="AlphaFoldDB" id="A0A1H3R0H6"/>
<reference evidence="1 2" key="1">
    <citation type="submission" date="2016-10" db="EMBL/GenBank/DDBJ databases">
        <authorList>
            <person name="de Groot N.N."/>
        </authorList>
    </citation>
    <scope>NUCLEOTIDE SEQUENCE [LARGE SCALE GENOMIC DNA]</scope>
    <source>
        <strain evidence="1 2">LMG 24775</strain>
    </source>
</reference>
<dbReference type="InterPro" id="IPR011989">
    <property type="entry name" value="ARM-like"/>
</dbReference>
<proteinExistence type="predicted"/>
<dbReference type="GeneID" id="94691722"/>
<dbReference type="RefSeq" id="WP_074922911.1">
    <property type="nucleotide sequence ID" value="NZ_CP141274.1"/>
</dbReference>
<dbReference type="GO" id="GO:0016491">
    <property type="term" value="F:oxidoreductase activity"/>
    <property type="evidence" value="ECO:0007669"/>
    <property type="project" value="TreeGrafter"/>
</dbReference>
<dbReference type="SUPFAM" id="SSF48371">
    <property type="entry name" value="ARM repeat"/>
    <property type="match status" value="2"/>
</dbReference>
<dbReference type="Pfam" id="PF13646">
    <property type="entry name" value="HEAT_2"/>
    <property type="match status" value="2"/>
</dbReference>
<evidence type="ECO:0000313" key="2">
    <source>
        <dbReference type="Proteomes" id="UP000183417"/>
    </source>
</evidence>
<sequence length="661" mass="69732">MNDNPSQALAEQLQSSTKNVDVFLALQALSCAAPAVAFEAITTFMRSAPANQLPLARNALLELVDRAPALLVSATLDEDAKVADAARQALLIRPSNEALPLYLRMAKSKSVDEACSGCMYLGRISSPQARAPLFKALGHRSAAVREYAATSIHSHADEHWIADLLEAIRTLRREETDKKKDFGEVISTLCSAVVQKSTHACLDLLMEGLHDADARVRGTCISALGRLGDTAAVVPLIETLEHPRRGMPRELRTALVKVLGELGDARAIAPLLRAGVTVAAPALGPLKAQEAVPELMAALEQARTPRDADELAEVLAQLQGPGESQWPRAGLRTASLQVRRAAALQLARTAPQEAAQHLRAMLPQLCGGDAVGVAEALALMGSAEGFEGFAKALADDPHHWNASAVAYACQNLRGPQVQALLLGLMPGIRNEYVHHVCKALAAQGADVLPALIAAAQAAGDSLRYRYVMALAEFRDPQGAGLLAPLMVRRNPLRDAAMLSLSATPSAEASAALAAALLQAESPADARLITETLAKAATREAIPDLIRALQADLATEEILEALGRLGSLGDQAVVPALIDQLSSPNARRRQAAAMALGQIADPAAGAPLVRLLLKEFHLEVAQAAMQAWLAMGAQDGGALDGLGAPGTRAFLLASARQLRRER</sequence>
<dbReference type="PANTHER" id="PTHR12697">
    <property type="entry name" value="PBS LYASE HEAT-LIKE PROTEIN"/>
    <property type="match status" value="1"/>
</dbReference>
<evidence type="ECO:0000313" key="1">
    <source>
        <dbReference type="EMBL" id="SDZ19096.1"/>
    </source>
</evidence>
<gene>
    <name evidence="1" type="ORF">SAMN05421547_11444</name>
</gene>
<dbReference type="EMBL" id="FNPE01000014">
    <property type="protein sequence ID" value="SDZ19096.1"/>
    <property type="molecule type" value="Genomic_DNA"/>
</dbReference>
<dbReference type="Proteomes" id="UP000183417">
    <property type="component" value="Unassembled WGS sequence"/>
</dbReference>
<dbReference type="InterPro" id="IPR016024">
    <property type="entry name" value="ARM-type_fold"/>
</dbReference>
<dbReference type="PANTHER" id="PTHR12697:SF5">
    <property type="entry name" value="DEOXYHYPUSINE HYDROXYLASE"/>
    <property type="match status" value="1"/>
</dbReference>
<accession>A0A1H3R0H6</accession>
<protein>
    <submittedName>
        <fullName evidence="1">HEAT repeat</fullName>
    </submittedName>
</protein>
<name>A0A1H3R0H6_9BURK</name>
<dbReference type="InterPro" id="IPR004155">
    <property type="entry name" value="PBS_lyase_HEAT"/>
</dbReference>
<organism evidence="1 2">
    <name type="scientific">Delftia lacustris</name>
    <dbReference type="NCBI Taxonomy" id="558537"/>
    <lineage>
        <taxon>Bacteria</taxon>
        <taxon>Pseudomonadati</taxon>
        <taxon>Pseudomonadota</taxon>
        <taxon>Betaproteobacteria</taxon>
        <taxon>Burkholderiales</taxon>
        <taxon>Comamonadaceae</taxon>
        <taxon>Delftia</taxon>
    </lineage>
</organism>